<dbReference type="EMBL" id="GGEC01007176">
    <property type="protein sequence ID" value="MBW87659.1"/>
    <property type="molecule type" value="Transcribed_RNA"/>
</dbReference>
<dbReference type="AlphaFoldDB" id="A0A2P2J2F0"/>
<sequence length="31" mass="3622">MIHAIIKIYARLRPISLLFAPSWVLLWSNQA</sequence>
<reference evidence="1" key="1">
    <citation type="submission" date="2018-02" db="EMBL/GenBank/DDBJ databases">
        <title>Rhizophora mucronata_Transcriptome.</title>
        <authorList>
            <person name="Meera S.P."/>
            <person name="Sreeshan A."/>
            <person name="Augustine A."/>
        </authorList>
    </citation>
    <scope>NUCLEOTIDE SEQUENCE</scope>
    <source>
        <tissue evidence="1">Leaf</tissue>
    </source>
</reference>
<name>A0A2P2J2F0_RHIMU</name>
<proteinExistence type="predicted"/>
<protein>
    <submittedName>
        <fullName evidence="1">Uncharacterized protein</fullName>
    </submittedName>
</protein>
<organism evidence="1">
    <name type="scientific">Rhizophora mucronata</name>
    <name type="common">Asiatic mangrove</name>
    <dbReference type="NCBI Taxonomy" id="61149"/>
    <lineage>
        <taxon>Eukaryota</taxon>
        <taxon>Viridiplantae</taxon>
        <taxon>Streptophyta</taxon>
        <taxon>Embryophyta</taxon>
        <taxon>Tracheophyta</taxon>
        <taxon>Spermatophyta</taxon>
        <taxon>Magnoliopsida</taxon>
        <taxon>eudicotyledons</taxon>
        <taxon>Gunneridae</taxon>
        <taxon>Pentapetalae</taxon>
        <taxon>rosids</taxon>
        <taxon>fabids</taxon>
        <taxon>Malpighiales</taxon>
        <taxon>Rhizophoraceae</taxon>
        <taxon>Rhizophora</taxon>
    </lineage>
</organism>
<evidence type="ECO:0000313" key="1">
    <source>
        <dbReference type="EMBL" id="MBW87659.1"/>
    </source>
</evidence>
<accession>A0A2P2J2F0</accession>